<dbReference type="InterPro" id="IPR006365">
    <property type="entry name" value="Cbl_synth_CobL"/>
</dbReference>
<evidence type="ECO:0000256" key="2">
    <source>
        <dbReference type="ARBA" id="ARBA00022573"/>
    </source>
</evidence>
<reference evidence="7 8" key="1">
    <citation type="submission" date="2019-10" db="EMBL/GenBank/DDBJ databases">
        <title>Cognatihalovulum marinum gen. nov. sp. nov., a new member of the family Rhodobacteraceae isolated from deep seawater of the Northwest Indian Ocean.</title>
        <authorList>
            <person name="Ruan C."/>
            <person name="Wang J."/>
            <person name="Zheng X."/>
            <person name="Song L."/>
            <person name="Zhu Y."/>
            <person name="Huang Y."/>
            <person name="Lu Z."/>
            <person name="Du W."/>
            <person name="Huang L."/>
            <person name="Dai X."/>
        </authorList>
    </citation>
    <scope>NUCLEOTIDE SEQUENCE [LARGE SCALE GENOMIC DNA]</scope>
    <source>
        <strain evidence="7 8">2CG4</strain>
    </source>
</reference>
<keyword evidence="5" id="KW-0949">S-adenosyl-L-methionine</keyword>
<keyword evidence="3 7" id="KW-0489">Methyltransferase</keyword>
<dbReference type="AlphaFoldDB" id="A0A6L5Z2A1"/>
<accession>A0A6L5Z2A1</accession>
<keyword evidence="4 7" id="KW-0808">Transferase</keyword>
<evidence type="ECO:0000313" key="7">
    <source>
        <dbReference type="EMBL" id="MSU90711.1"/>
    </source>
</evidence>
<protein>
    <submittedName>
        <fullName evidence="7">Precorrin-6y C5,15-methyltransferase (Decarboxylating) subunit CbiE</fullName>
    </submittedName>
</protein>
<evidence type="ECO:0000256" key="3">
    <source>
        <dbReference type="ARBA" id="ARBA00022603"/>
    </source>
</evidence>
<dbReference type="InterPro" id="IPR014008">
    <property type="entry name" value="Cbl_synth_MTase_CbiT"/>
</dbReference>
<dbReference type="PIRSF" id="PIRSF036428">
    <property type="entry name" value="CobL"/>
    <property type="match status" value="1"/>
</dbReference>
<organism evidence="7 8">
    <name type="scientific">Halovulum marinum</name>
    <dbReference type="NCBI Taxonomy" id="2662447"/>
    <lineage>
        <taxon>Bacteria</taxon>
        <taxon>Pseudomonadati</taxon>
        <taxon>Pseudomonadota</taxon>
        <taxon>Alphaproteobacteria</taxon>
        <taxon>Rhodobacterales</taxon>
        <taxon>Paracoccaceae</taxon>
        <taxon>Halovulum</taxon>
    </lineage>
</organism>
<keyword evidence="8" id="KW-1185">Reference proteome</keyword>
<dbReference type="UniPathway" id="UPA00148"/>
<dbReference type="Pfam" id="PF00590">
    <property type="entry name" value="TP_methylase"/>
    <property type="match status" value="1"/>
</dbReference>
<dbReference type="NCBIfam" id="TIGR02467">
    <property type="entry name" value="CbiE"/>
    <property type="match status" value="1"/>
</dbReference>
<dbReference type="Gene3D" id="3.40.50.150">
    <property type="entry name" value="Vaccinia Virus protein VP39"/>
    <property type="match status" value="1"/>
</dbReference>
<dbReference type="CDD" id="cd11644">
    <property type="entry name" value="Precorrin-6Y-MT"/>
    <property type="match status" value="1"/>
</dbReference>
<dbReference type="GO" id="GO:0009236">
    <property type="term" value="P:cobalamin biosynthetic process"/>
    <property type="evidence" value="ECO:0007669"/>
    <property type="project" value="UniProtKB-UniPathway"/>
</dbReference>
<comment type="caution">
    <text evidence="7">The sequence shown here is derived from an EMBL/GenBank/DDBJ whole genome shotgun (WGS) entry which is preliminary data.</text>
</comment>
<dbReference type="InterPro" id="IPR012818">
    <property type="entry name" value="CbiE"/>
</dbReference>
<comment type="pathway">
    <text evidence="1">Cofactor biosynthesis; adenosylcobalamin biosynthesis.</text>
</comment>
<evidence type="ECO:0000313" key="8">
    <source>
        <dbReference type="Proteomes" id="UP000474957"/>
    </source>
</evidence>
<evidence type="ECO:0000259" key="6">
    <source>
        <dbReference type="Pfam" id="PF00590"/>
    </source>
</evidence>
<dbReference type="InterPro" id="IPR000878">
    <property type="entry name" value="4pyrrol_Mease"/>
</dbReference>
<gene>
    <name evidence="7" type="primary">cbiE</name>
    <name evidence="7" type="ORF">GE300_13985</name>
</gene>
<dbReference type="PANTHER" id="PTHR43182:SF1">
    <property type="entry name" value="COBALT-PRECORRIN-7 C(5)-METHYLTRANSFERASE"/>
    <property type="match status" value="1"/>
</dbReference>
<dbReference type="EMBL" id="WIND01000011">
    <property type="protein sequence ID" value="MSU90711.1"/>
    <property type="molecule type" value="Genomic_DNA"/>
</dbReference>
<evidence type="ECO:0000256" key="1">
    <source>
        <dbReference type="ARBA" id="ARBA00004953"/>
    </source>
</evidence>
<name>A0A6L5Z2A1_9RHOB</name>
<evidence type="ECO:0000256" key="5">
    <source>
        <dbReference type="ARBA" id="ARBA00022691"/>
    </source>
</evidence>
<sequence>MPVTAWLDIVGIGEDGMDALTPAARAVVEAAEVIIGGDRHHALSPNVTARRLSWPSPFDAMIDEIRAHRGQRLVILVTGDPLWYSVGARILRAIPADQVTFHPQISAFQWAACRMGWSLADVETLTVHGRPVEQAIPFFAPGVRLLMLTRDGGTPGEVAVLLTEAGLGDSRLTVLGALGGPRESRVDGVAKAWAADSPDFNTLAVECVVTPGARVLPRGPGLPDDAFEHDGKMTKQEVRALTLARLAPRRGAVLWDVGCGCGSVAVEWLRLARDGVAVGIEPLAGRRAMAARNAQRLGAPRLQLIEGRAPEALDGLPRPDAVFLGGGLSDAAIDAAVAALTPAGRLVANAVTLESEALLIAAHARLGGTLTRLQVSRAEPVGPFRGWKPMMPVTQWVWAK</sequence>
<dbReference type="PANTHER" id="PTHR43182">
    <property type="entry name" value="COBALT-PRECORRIN-6B C(15)-METHYLTRANSFERASE (DECARBOXYLATING)"/>
    <property type="match status" value="1"/>
</dbReference>
<dbReference type="SUPFAM" id="SSF53790">
    <property type="entry name" value="Tetrapyrrole methylase"/>
    <property type="match status" value="1"/>
</dbReference>
<dbReference type="Gene3D" id="3.40.1010.10">
    <property type="entry name" value="Cobalt-precorrin-4 Transmethylase, Domain 1"/>
    <property type="match status" value="1"/>
</dbReference>
<dbReference type="SUPFAM" id="SSF53335">
    <property type="entry name" value="S-adenosyl-L-methionine-dependent methyltransferases"/>
    <property type="match status" value="1"/>
</dbReference>
<dbReference type="InterPro" id="IPR029063">
    <property type="entry name" value="SAM-dependent_MTases_sf"/>
</dbReference>
<dbReference type="InterPro" id="IPR035996">
    <property type="entry name" value="4pyrrol_Methylase_sf"/>
</dbReference>
<dbReference type="NCBIfam" id="TIGR02469">
    <property type="entry name" value="CbiT"/>
    <property type="match status" value="1"/>
</dbReference>
<dbReference type="GO" id="GO:0008276">
    <property type="term" value="F:protein methyltransferase activity"/>
    <property type="evidence" value="ECO:0007669"/>
    <property type="project" value="InterPro"/>
</dbReference>
<dbReference type="GO" id="GO:0032259">
    <property type="term" value="P:methylation"/>
    <property type="evidence" value="ECO:0007669"/>
    <property type="project" value="UniProtKB-KW"/>
</dbReference>
<proteinExistence type="predicted"/>
<dbReference type="InterPro" id="IPR050714">
    <property type="entry name" value="Cobalamin_biosynth_MTase"/>
</dbReference>
<feature type="domain" description="Tetrapyrrole methylase" evidence="6">
    <location>
        <begin position="9"/>
        <end position="188"/>
    </location>
</feature>
<evidence type="ECO:0000256" key="4">
    <source>
        <dbReference type="ARBA" id="ARBA00022679"/>
    </source>
</evidence>
<dbReference type="InterPro" id="IPR014777">
    <property type="entry name" value="4pyrrole_Mease_sub1"/>
</dbReference>
<dbReference type="Proteomes" id="UP000474957">
    <property type="component" value="Unassembled WGS sequence"/>
</dbReference>
<keyword evidence="2" id="KW-0169">Cobalamin biosynthesis</keyword>